<dbReference type="EMBL" id="JAUJEA010000003">
    <property type="protein sequence ID" value="MDN5201645.1"/>
    <property type="molecule type" value="Genomic_DNA"/>
</dbReference>
<proteinExistence type="predicted"/>
<keyword evidence="2" id="KW-1185">Reference proteome</keyword>
<dbReference type="Proteomes" id="UP001172082">
    <property type="component" value="Unassembled WGS sequence"/>
</dbReference>
<reference evidence="1" key="1">
    <citation type="submission" date="2023-06" db="EMBL/GenBank/DDBJ databases">
        <title>Genomic of Parafulvivirga corallium.</title>
        <authorList>
            <person name="Wang G."/>
        </authorList>
    </citation>
    <scope>NUCLEOTIDE SEQUENCE</scope>
    <source>
        <strain evidence="1">BMA10</strain>
    </source>
</reference>
<name>A0ABT8KQ38_9BACT</name>
<evidence type="ECO:0000313" key="2">
    <source>
        <dbReference type="Proteomes" id="UP001172082"/>
    </source>
</evidence>
<evidence type="ECO:0008006" key="3">
    <source>
        <dbReference type="Google" id="ProtNLM"/>
    </source>
</evidence>
<organism evidence="1 2">
    <name type="scientific">Splendidivirga corallicola</name>
    <dbReference type="NCBI Taxonomy" id="3051826"/>
    <lineage>
        <taxon>Bacteria</taxon>
        <taxon>Pseudomonadati</taxon>
        <taxon>Bacteroidota</taxon>
        <taxon>Cytophagia</taxon>
        <taxon>Cytophagales</taxon>
        <taxon>Splendidivirgaceae</taxon>
        <taxon>Splendidivirga</taxon>
    </lineage>
</organism>
<protein>
    <recommendedName>
        <fullName evidence="3">Polymerase nucleotidyl transferase domain-containing protein</fullName>
    </recommendedName>
</protein>
<comment type="caution">
    <text evidence="1">The sequence shown here is derived from an EMBL/GenBank/DDBJ whole genome shotgun (WGS) entry which is preliminary data.</text>
</comment>
<evidence type="ECO:0000313" key="1">
    <source>
        <dbReference type="EMBL" id="MDN5201645.1"/>
    </source>
</evidence>
<accession>A0ABT8KQ38</accession>
<gene>
    <name evidence="1" type="ORF">QQ008_09740</name>
</gene>
<dbReference type="RefSeq" id="WP_346751673.1">
    <property type="nucleotide sequence ID" value="NZ_JAUJEA010000003.1"/>
</dbReference>
<sequence length="368" mass="42834">MDNGNLKVYNEPKPIDRSLYDREVQKYVDQVKDIPGVVCVATMGSIGAPGLSDLDLICIVEDDFKKEYGKLLTTSHDIFDRNILLHGPVIVPMKLLRDFIYIIYTTTLNYVHGQDVTNHMLIPESIEENKHLALTYLIDFSESRLIQMAGVKNSNEIDKRGWLTRLWSFTHTEYLCEKAGIELNYSSKKLLNEIKKTRTFWKDNHQTCSDQEFLNLFHQSMNLVQEVIVKSLSMKYADLAIEDVPKKRILYTMGNKRFVCDKMINKPSSEANSIKFRSKSFLFFTSYMPSIYRYHLERYGFSPDNDRKLELRDYGTDLSYKRSKLVRSHSNFLNEIGASFSMKGYLGLPLLPSGIKMRLLEKFYWAIK</sequence>